<dbReference type="KEGG" id="mcha:111012095"/>
<dbReference type="InterPro" id="IPR012748">
    <property type="entry name" value="Rieske-like_NirD"/>
</dbReference>
<evidence type="ECO:0000256" key="5">
    <source>
        <dbReference type="ARBA" id="ARBA00023004"/>
    </source>
</evidence>
<organism evidence="9 10">
    <name type="scientific">Momordica charantia</name>
    <name type="common">Bitter gourd</name>
    <name type="synonym">Balsam pear</name>
    <dbReference type="NCBI Taxonomy" id="3673"/>
    <lineage>
        <taxon>Eukaryota</taxon>
        <taxon>Viridiplantae</taxon>
        <taxon>Streptophyta</taxon>
        <taxon>Embryophyta</taxon>
        <taxon>Tracheophyta</taxon>
        <taxon>Spermatophyta</taxon>
        <taxon>Magnoliopsida</taxon>
        <taxon>eudicotyledons</taxon>
        <taxon>Gunneridae</taxon>
        <taxon>Pentapetalae</taxon>
        <taxon>rosids</taxon>
        <taxon>fabids</taxon>
        <taxon>Cucurbitales</taxon>
        <taxon>Cucurbitaceae</taxon>
        <taxon>Momordiceae</taxon>
        <taxon>Momordica</taxon>
    </lineage>
</organism>
<dbReference type="Gene3D" id="2.102.10.10">
    <property type="entry name" value="Rieske [2Fe-2S] iron-sulphur domain"/>
    <property type="match status" value="1"/>
</dbReference>
<keyword evidence="3" id="KW-0809">Transit peptide</keyword>
<dbReference type="PROSITE" id="PS51296">
    <property type="entry name" value="RIESKE"/>
    <property type="match status" value="1"/>
</dbReference>
<dbReference type="GO" id="GO:0046872">
    <property type="term" value="F:metal ion binding"/>
    <property type="evidence" value="ECO:0007669"/>
    <property type="project" value="UniProtKB-KW"/>
</dbReference>
<evidence type="ECO:0000313" key="9">
    <source>
        <dbReference type="Proteomes" id="UP000504603"/>
    </source>
</evidence>
<keyword evidence="4" id="KW-0560">Oxidoreductase</keyword>
<dbReference type="SUPFAM" id="SSF103511">
    <property type="entry name" value="Chlorophyll a-b binding protein"/>
    <property type="match status" value="1"/>
</dbReference>
<proteinExistence type="predicted"/>
<evidence type="ECO:0000256" key="1">
    <source>
        <dbReference type="ARBA" id="ARBA00022714"/>
    </source>
</evidence>
<keyword evidence="7" id="KW-0534">Nitrate assimilation</keyword>
<evidence type="ECO:0000256" key="3">
    <source>
        <dbReference type="ARBA" id="ARBA00022946"/>
    </source>
</evidence>
<dbReference type="SUPFAM" id="SSF50022">
    <property type="entry name" value="ISP domain"/>
    <property type="match status" value="1"/>
</dbReference>
<accession>A0A6J1CKX8</accession>
<evidence type="ECO:0000256" key="7">
    <source>
        <dbReference type="ARBA" id="ARBA00023063"/>
    </source>
</evidence>
<dbReference type="RefSeq" id="XP_022141822.1">
    <property type="nucleotide sequence ID" value="XM_022286130.1"/>
</dbReference>
<dbReference type="Proteomes" id="UP000504603">
    <property type="component" value="Unplaced"/>
</dbReference>
<dbReference type="InterPro" id="IPR036922">
    <property type="entry name" value="Rieske_2Fe-2S_sf"/>
</dbReference>
<keyword evidence="5" id="KW-0408">Iron</keyword>
<keyword evidence="2" id="KW-0479">Metal-binding</keyword>
<keyword evidence="1" id="KW-0001">2Fe-2S</keyword>
<keyword evidence="6" id="KW-0411">Iron-sulfur</keyword>
<evidence type="ECO:0000313" key="10">
    <source>
        <dbReference type="RefSeq" id="XP_022141822.1"/>
    </source>
</evidence>
<dbReference type="GO" id="GO:0042128">
    <property type="term" value="P:nitrate assimilation"/>
    <property type="evidence" value="ECO:0007669"/>
    <property type="project" value="UniProtKB-KW"/>
</dbReference>
<reference evidence="10" key="1">
    <citation type="submission" date="2025-08" db="UniProtKB">
        <authorList>
            <consortium name="RefSeq"/>
        </authorList>
    </citation>
    <scope>IDENTIFICATION</scope>
    <source>
        <strain evidence="10">OHB3-1</strain>
    </source>
</reference>
<dbReference type="GO" id="GO:0008942">
    <property type="term" value="F:nitrite reductase [NAD(P)H] activity"/>
    <property type="evidence" value="ECO:0007669"/>
    <property type="project" value="InterPro"/>
</dbReference>
<dbReference type="CDD" id="cd03467">
    <property type="entry name" value="Rieske"/>
    <property type="match status" value="1"/>
</dbReference>
<evidence type="ECO:0000259" key="8">
    <source>
        <dbReference type="PROSITE" id="PS51296"/>
    </source>
</evidence>
<dbReference type="OrthoDB" id="1910064at2759"/>
<dbReference type="GeneID" id="111012095"/>
<keyword evidence="9" id="KW-1185">Reference proteome</keyword>
<evidence type="ECO:0000256" key="4">
    <source>
        <dbReference type="ARBA" id="ARBA00023002"/>
    </source>
</evidence>
<feature type="domain" description="Rieske" evidence="8">
    <location>
        <begin position="79"/>
        <end position="189"/>
    </location>
</feature>
<name>A0A6J1CKX8_MOMCH</name>
<dbReference type="PANTHER" id="PTHR43456:SF2">
    <property type="entry name" value="RIESKE (2FE-2S) DOMAIN-CONTAINING PROTEIN"/>
    <property type="match status" value="1"/>
</dbReference>
<dbReference type="AlphaFoldDB" id="A0A6J1CKX8"/>
<dbReference type="GO" id="GO:0051537">
    <property type="term" value="F:2 iron, 2 sulfur cluster binding"/>
    <property type="evidence" value="ECO:0007669"/>
    <property type="project" value="UniProtKB-KW"/>
</dbReference>
<protein>
    <submittedName>
        <fullName evidence="10">Uncharacterized protein LOC111012095</fullName>
    </submittedName>
</protein>
<gene>
    <name evidence="10" type="primary">LOC111012095</name>
</gene>
<dbReference type="Pfam" id="PF13806">
    <property type="entry name" value="Rieske_2"/>
    <property type="match status" value="1"/>
</dbReference>
<dbReference type="PANTHER" id="PTHR43456">
    <property type="entry name" value="RIESKE (2FE-2S) DOMAIN-CONTAINING PROTEIN"/>
    <property type="match status" value="1"/>
</dbReference>
<evidence type="ECO:0000256" key="6">
    <source>
        <dbReference type="ARBA" id="ARBA00023014"/>
    </source>
</evidence>
<evidence type="ECO:0000256" key="2">
    <source>
        <dbReference type="ARBA" id="ARBA00022723"/>
    </source>
</evidence>
<dbReference type="InterPro" id="IPR017941">
    <property type="entry name" value="Rieske_2Fe-2S"/>
</dbReference>
<sequence length="285" mass="30948">MAVNPTNLTSHFAPTFRRSHPISAPWTALKPSFRRSLFASLAGSYRCFSPPAARKIACKASEISVAEEPSAPGDSGNWVPVVPLAALPRGERRVIIQGGETILLLWYKDVIFAIENRSPAEGAYTEGLLNAKLTKDGCIVCPTTDSTFDLQTGEIKEWYPKNPVLRVLTPALRKLFIYPVKIDQDNIYINMGGNVAISDSSAEIVFSGKAQPGVTATDVNVDEVRMVVDEDLEGFGFTGKNEVINGKAAVIGFLLLLDFELLTGKGLLKGTGFLDFIYSVSDAFK</sequence>